<dbReference type="Gene3D" id="3.30.70.660">
    <property type="entry name" value="Pseudouridine synthase I, catalytic domain, C-terminal subdomain"/>
    <property type="match status" value="1"/>
</dbReference>
<feature type="domain" description="Pseudouridine synthase I TruA alpha/beta" evidence="4">
    <location>
        <begin position="150"/>
        <end position="262"/>
    </location>
</feature>
<dbReference type="HAMAP" id="MF_00171">
    <property type="entry name" value="TruA"/>
    <property type="match status" value="1"/>
</dbReference>
<dbReference type="SUPFAM" id="SSF55120">
    <property type="entry name" value="Pseudouridine synthase"/>
    <property type="match status" value="1"/>
</dbReference>
<comment type="similarity">
    <text evidence="1">Belongs to the tRNA pseudouridine synthase TruA family.</text>
</comment>
<dbReference type="AlphaFoldDB" id="A0A6J6VCJ7"/>
<sequence>MNTSEPATRRARLLVAYEGSHFSGFAINDDVRSVAGVIGDALSLISRFPVHITGAGRTDAGVHGWGQVITCDLPIDIDLENLPRRLTKMCAPGIVVRAAEWAAPDFHARFSAHWRHYRYTVLNDPVADPFLAATAWHVPQELDLPLMYLACDPLIGEHDFSAFCRKPKPVEGEKEPSMFREVTQARWSEHTSERGARILRFEIRANAFCHQMVRSIVGTLVDVGLRKLTPGAMSGILRSGARTEAGQVAPAHGLCLWEVGYERDVFIRPREIFG</sequence>
<dbReference type="InterPro" id="IPR020097">
    <property type="entry name" value="PsdUridine_synth_TruA_a/b_dom"/>
</dbReference>
<dbReference type="CDD" id="cd02570">
    <property type="entry name" value="PseudoU_synth_EcTruA"/>
    <property type="match status" value="1"/>
</dbReference>
<dbReference type="PANTHER" id="PTHR11142">
    <property type="entry name" value="PSEUDOURIDYLATE SYNTHASE"/>
    <property type="match status" value="1"/>
</dbReference>
<evidence type="ECO:0000256" key="1">
    <source>
        <dbReference type="ARBA" id="ARBA00009375"/>
    </source>
</evidence>
<protein>
    <submittedName>
        <fullName evidence="5">Unannotated protein</fullName>
    </submittedName>
</protein>
<reference evidence="5" key="1">
    <citation type="submission" date="2020-05" db="EMBL/GenBank/DDBJ databases">
        <authorList>
            <person name="Chiriac C."/>
            <person name="Salcher M."/>
            <person name="Ghai R."/>
            <person name="Kavagutti S V."/>
        </authorList>
    </citation>
    <scope>NUCLEOTIDE SEQUENCE</scope>
</reference>
<dbReference type="GO" id="GO:0031119">
    <property type="term" value="P:tRNA pseudouridine synthesis"/>
    <property type="evidence" value="ECO:0007669"/>
    <property type="project" value="TreeGrafter"/>
</dbReference>
<dbReference type="PIRSF" id="PIRSF001430">
    <property type="entry name" value="tRNA_psdUrid_synth"/>
    <property type="match status" value="1"/>
</dbReference>
<keyword evidence="2" id="KW-0819">tRNA processing</keyword>
<dbReference type="GO" id="GO:0003723">
    <property type="term" value="F:RNA binding"/>
    <property type="evidence" value="ECO:0007669"/>
    <property type="project" value="InterPro"/>
</dbReference>
<evidence type="ECO:0000259" key="4">
    <source>
        <dbReference type="Pfam" id="PF01416"/>
    </source>
</evidence>
<evidence type="ECO:0000256" key="3">
    <source>
        <dbReference type="ARBA" id="ARBA00023235"/>
    </source>
</evidence>
<dbReference type="InterPro" id="IPR020103">
    <property type="entry name" value="PsdUridine_synth_cat_dom_sf"/>
</dbReference>
<evidence type="ECO:0000256" key="2">
    <source>
        <dbReference type="ARBA" id="ARBA00022694"/>
    </source>
</evidence>
<dbReference type="NCBIfam" id="TIGR00071">
    <property type="entry name" value="hisT_truA"/>
    <property type="match status" value="1"/>
</dbReference>
<dbReference type="EMBL" id="CAEZZP010000031">
    <property type="protein sequence ID" value="CAB4768633.1"/>
    <property type="molecule type" value="Genomic_DNA"/>
</dbReference>
<keyword evidence="3" id="KW-0413">Isomerase</keyword>
<dbReference type="PANTHER" id="PTHR11142:SF0">
    <property type="entry name" value="TRNA PSEUDOURIDINE SYNTHASE-LIKE 1"/>
    <property type="match status" value="1"/>
</dbReference>
<name>A0A6J6VCJ7_9ZZZZ</name>
<dbReference type="Pfam" id="PF01416">
    <property type="entry name" value="PseudoU_synth_1"/>
    <property type="match status" value="1"/>
</dbReference>
<gene>
    <name evidence="5" type="ORF">UFOPK2880_00680</name>
</gene>
<dbReference type="GO" id="GO:0009982">
    <property type="term" value="F:pseudouridine synthase activity"/>
    <property type="evidence" value="ECO:0007669"/>
    <property type="project" value="InterPro"/>
</dbReference>
<accession>A0A6J6VCJ7</accession>
<dbReference type="InterPro" id="IPR001406">
    <property type="entry name" value="PsdUridine_synth_TruA"/>
</dbReference>
<dbReference type="InterPro" id="IPR020095">
    <property type="entry name" value="PsdUridine_synth_TruA_C"/>
</dbReference>
<proteinExistence type="inferred from homology"/>
<dbReference type="Gene3D" id="3.30.70.580">
    <property type="entry name" value="Pseudouridine synthase I, catalytic domain, N-terminal subdomain"/>
    <property type="match status" value="1"/>
</dbReference>
<organism evidence="5">
    <name type="scientific">freshwater metagenome</name>
    <dbReference type="NCBI Taxonomy" id="449393"/>
    <lineage>
        <taxon>unclassified sequences</taxon>
        <taxon>metagenomes</taxon>
        <taxon>ecological metagenomes</taxon>
    </lineage>
</organism>
<evidence type="ECO:0000313" key="5">
    <source>
        <dbReference type="EMBL" id="CAB4768633.1"/>
    </source>
</evidence>
<dbReference type="InterPro" id="IPR020094">
    <property type="entry name" value="TruA/RsuA/RluB/E/F_N"/>
</dbReference>